<dbReference type="KEGG" id="stur:STURON_00160"/>
<dbReference type="InterPro" id="IPR001623">
    <property type="entry name" value="DnaJ_domain"/>
</dbReference>
<organism evidence="4 5">
    <name type="scientific">Spiroplasma turonicum</name>
    <dbReference type="NCBI Taxonomy" id="216946"/>
    <lineage>
        <taxon>Bacteria</taxon>
        <taxon>Bacillati</taxon>
        <taxon>Mycoplasmatota</taxon>
        <taxon>Mollicutes</taxon>
        <taxon>Entomoplasmatales</taxon>
        <taxon>Spiroplasmataceae</taxon>
        <taxon>Spiroplasma</taxon>
    </lineage>
</organism>
<dbReference type="PATRIC" id="fig|216946.3.peg.158"/>
<feature type="transmembrane region" description="Helical" evidence="2">
    <location>
        <begin position="7"/>
        <end position="26"/>
    </location>
</feature>
<dbReference type="InterPro" id="IPR050817">
    <property type="entry name" value="DjlA_DnaK_co-chaperone"/>
</dbReference>
<keyword evidence="5" id="KW-1185">Reference proteome</keyword>
<reference evidence="4 5" key="1">
    <citation type="journal article" date="2015" name="Genome Announc.">
        <title>Complete Genome Sequence of Spiroplasma turonicum Strain Tab4cT, a Parasite of a Horse Fly, Haematopota sp. (Diptera: Tabanidae).</title>
        <authorList>
            <person name="Davis R.E."/>
            <person name="Shao J."/>
            <person name="Zhao Y."/>
            <person name="Gasparich G.E."/>
            <person name="Gaynor B.J."/>
            <person name="Donofrio N."/>
        </authorList>
    </citation>
    <scope>NUCLEOTIDE SEQUENCE [LARGE SCALE GENOMIC DNA]</scope>
    <source>
        <strain evidence="4 5">Tab4c</strain>
    </source>
</reference>
<dbReference type="SUPFAM" id="SSF46565">
    <property type="entry name" value="Chaperone J-domain"/>
    <property type="match status" value="1"/>
</dbReference>
<dbReference type="Proteomes" id="UP000067243">
    <property type="component" value="Chromosome"/>
</dbReference>
<evidence type="ECO:0000256" key="1">
    <source>
        <dbReference type="SAM" id="MobiDB-lite"/>
    </source>
</evidence>
<evidence type="ECO:0000256" key="2">
    <source>
        <dbReference type="SAM" id="Phobius"/>
    </source>
</evidence>
<keyword evidence="2" id="KW-1133">Transmembrane helix</keyword>
<proteinExistence type="predicted"/>
<dbReference type="PANTHER" id="PTHR24074">
    <property type="entry name" value="CO-CHAPERONE PROTEIN DJLA"/>
    <property type="match status" value="1"/>
</dbReference>
<evidence type="ECO:0000259" key="3">
    <source>
        <dbReference type="PROSITE" id="PS50076"/>
    </source>
</evidence>
<feature type="domain" description="J" evidence="3">
    <location>
        <begin position="74"/>
        <end position="130"/>
    </location>
</feature>
<dbReference type="EMBL" id="CP012328">
    <property type="protein sequence ID" value="AKU79406.1"/>
    <property type="molecule type" value="Genomic_DNA"/>
</dbReference>
<dbReference type="InterPro" id="IPR036869">
    <property type="entry name" value="J_dom_sf"/>
</dbReference>
<feature type="compositionally biased region" description="Basic and acidic residues" evidence="1">
    <location>
        <begin position="55"/>
        <end position="64"/>
    </location>
</feature>
<dbReference type="PRINTS" id="PR00625">
    <property type="entry name" value="JDOMAIN"/>
</dbReference>
<evidence type="ECO:0000313" key="4">
    <source>
        <dbReference type="EMBL" id="AKU79406.1"/>
    </source>
</evidence>
<keyword evidence="2" id="KW-0472">Membrane</keyword>
<name>A0A0K1P514_9MOLU</name>
<dbReference type="CDD" id="cd06257">
    <property type="entry name" value="DnaJ"/>
    <property type="match status" value="1"/>
</dbReference>
<keyword evidence="2" id="KW-0812">Transmembrane</keyword>
<dbReference type="STRING" id="216946.STURO_v1c01580"/>
<dbReference type="PROSITE" id="PS50076">
    <property type="entry name" value="DNAJ_2"/>
    <property type="match status" value="1"/>
</dbReference>
<accession>A0A0K1P514</accession>
<feature type="region of interest" description="Disordered" evidence="1">
    <location>
        <begin position="34"/>
        <end position="64"/>
    </location>
</feature>
<protein>
    <recommendedName>
        <fullName evidence="3">J domain-containing protein</fullName>
    </recommendedName>
</protein>
<feature type="compositionally biased region" description="Low complexity" evidence="1">
    <location>
        <begin position="34"/>
        <end position="44"/>
    </location>
</feature>
<gene>
    <name evidence="4" type="ORF">STURON_00160</name>
</gene>
<dbReference type="AlphaFoldDB" id="A0A0K1P514"/>
<sequence length="131" mass="15280">MEELFKILGKILQFIFIILIFDWIFGGSRRAARNSRNTNNYDNNQSHNSYGDYSHTNKEDSTFKDFQKPSQLDEAYNVLGLNKNASLKEVKKKYIELAKKYHPDKNNSLEAQAKMTQINNAYDTILQHITN</sequence>
<dbReference type="Gene3D" id="1.10.287.110">
    <property type="entry name" value="DnaJ domain"/>
    <property type="match status" value="1"/>
</dbReference>
<dbReference type="OrthoDB" id="9779889at2"/>
<dbReference type="SMART" id="SM00271">
    <property type="entry name" value="DnaJ"/>
    <property type="match status" value="1"/>
</dbReference>
<evidence type="ECO:0000313" key="5">
    <source>
        <dbReference type="Proteomes" id="UP000067243"/>
    </source>
</evidence>
<dbReference type="Pfam" id="PF00226">
    <property type="entry name" value="DnaJ"/>
    <property type="match status" value="1"/>
</dbReference>
<dbReference type="RefSeq" id="WP_075048012.1">
    <property type="nucleotide sequence ID" value="NZ_CP012328.1"/>
</dbReference>